<dbReference type="Proteomes" id="UP000580043">
    <property type="component" value="Unassembled WGS sequence"/>
</dbReference>
<protein>
    <submittedName>
        <fullName evidence="1">Inovirus-type Gp2 protein</fullName>
    </submittedName>
</protein>
<evidence type="ECO:0000313" key="2">
    <source>
        <dbReference type="Proteomes" id="UP000580043"/>
    </source>
</evidence>
<name>A0A848G038_9RHOO</name>
<dbReference type="AlphaFoldDB" id="A0A848G038"/>
<reference evidence="1 2" key="1">
    <citation type="submission" date="2020-04" db="EMBL/GenBank/DDBJ databases">
        <title>Zoogloea sp. G-4-1-14 isolated from soil.</title>
        <authorList>
            <person name="Dahal R.H."/>
        </authorList>
    </citation>
    <scope>NUCLEOTIDE SEQUENCE [LARGE SCALE GENOMIC DNA]</scope>
    <source>
        <strain evidence="1 2">G-4-1-14</strain>
    </source>
</reference>
<dbReference type="RefSeq" id="WP_169144056.1">
    <property type="nucleotide sequence ID" value="NZ_JABBGA010000001.1"/>
</dbReference>
<sequence>MSPIDKSISDDANYCKEIGALIADSDAVASLSLDRDSLVRILKDIGQFVLISLRDDSLPFVPKAISGGKQGADASRLAKVYAPRLPIMIQVASHLTSENEYEVLVEVFCKCARELNEVSLRHILSSAAWYGRRSLSSTKESLQCDEIFNEFVDRVRVVGSSCRALERHKEVKRDAESRYREYVLYLLALMMHCGRIVVLRLDLGYRKDAKLDASMDTLNDDVARLLHNRRSNKIFRGLLGYVIKMEWGVERGAHAHALIILNAMHRDGRKHSYLAESIGKYWKEVIAKDRGVFHNCNQNESAYERFGKNGIGLIDLVDGDKFMNLVKYVLPYLCKSSSVARPKANPAMRVIRRGLLPKECKSTAPKFRNKVRVELSDALRNSIQKFLDPVKDHPLMTKRKYCMVDRGSRR</sequence>
<evidence type="ECO:0000313" key="1">
    <source>
        <dbReference type="EMBL" id="NML24425.1"/>
    </source>
</evidence>
<gene>
    <name evidence="1" type="ORF">HHL15_01600</name>
</gene>
<comment type="caution">
    <text evidence="1">The sequence shown here is derived from an EMBL/GenBank/DDBJ whole genome shotgun (WGS) entry which is preliminary data.</text>
</comment>
<proteinExistence type="predicted"/>
<keyword evidence="2" id="KW-1185">Reference proteome</keyword>
<dbReference type="EMBL" id="JABBGA010000001">
    <property type="protein sequence ID" value="NML24425.1"/>
    <property type="molecule type" value="Genomic_DNA"/>
</dbReference>
<organism evidence="1 2">
    <name type="scientific">Zoogloea dura</name>
    <dbReference type="NCBI Taxonomy" id="2728840"/>
    <lineage>
        <taxon>Bacteria</taxon>
        <taxon>Pseudomonadati</taxon>
        <taxon>Pseudomonadota</taxon>
        <taxon>Betaproteobacteria</taxon>
        <taxon>Rhodocyclales</taxon>
        <taxon>Zoogloeaceae</taxon>
        <taxon>Zoogloea</taxon>
    </lineage>
</organism>
<accession>A0A848G038</accession>